<dbReference type="GO" id="GO:0051225">
    <property type="term" value="P:spindle assembly"/>
    <property type="evidence" value="ECO:0007669"/>
    <property type="project" value="TreeGrafter"/>
</dbReference>
<comment type="similarity">
    <text evidence="1">Belongs to the QWRF family.</text>
</comment>
<name>A0A2P6Q1Z5_ROSCH</name>
<dbReference type="STRING" id="74649.A0A2P6Q1Z5"/>
<dbReference type="EMBL" id="PDCK01000043">
    <property type="protein sequence ID" value="PRQ28159.1"/>
    <property type="molecule type" value="Genomic_DNA"/>
</dbReference>
<feature type="compositionally biased region" description="Low complexity" evidence="2">
    <location>
        <begin position="171"/>
        <end position="183"/>
    </location>
</feature>
<comment type="caution">
    <text evidence="3">The sequence shown here is derived from an EMBL/GenBank/DDBJ whole genome shotgun (WGS) entry which is preliminary data.</text>
</comment>
<reference evidence="3 4" key="1">
    <citation type="journal article" date="2018" name="Nat. Genet.">
        <title>The Rosa genome provides new insights in the design of modern roses.</title>
        <authorList>
            <person name="Bendahmane M."/>
        </authorList>
    </citation>
    <scope>NUCLEOTIDE SEQUENCE [LARGE SCALE GENOMIC DNA]</scope>
    <source>
        <strain evidence="4">cv. Old Blush</strain>
    </source>
</reference>
<sequence>MDQLMVEKLALGTGEGAAAPHPQRRPRVREVSSRFMSPVAGDPFPTRSPLPKHQQGQGVSTPSPYLAERQRSSSVNRPRRHLDLEPFRCSDENRPARPESPLPPDQARKQRPVPVPVPVPFKENGGGKPQLHHLPKTCPGKVSNNAFTTPSRPDTPMVTASLDRTRIRQRSSNSNVSSATAATKLLQSTTEATSSDTNRTQITRRCLPDVRSSMPEADMLLPTVSSRPATEKSCNRPNATVNGSDFSKFSASPCSRSLNLPLSSSEHLLFQSIKGSDKLECAFSKPYANAVKMAGLCLPPVPPCASAKPGSEIRKGKKVSSLREDAHSLRLLQNRYLQWRYANATAQASMLAQQRETERTHYSLALKITELYDSVKRKRIDLGVLQRTKTLSTILEAQIPYLDQWFSLQEDYSISLAEATQALLNASLRLPISANVKANKQEVEEALNSAMEVMEKIVFHVQQSMPKAEETDHLISDLARVIGGERAFVEECGNLLSKTYTTQVEECSVRGHIIQLKQHC</sequence>
<dbReference type="InterPro" id="IPR007573">
    <property type="entry name" value="QWRF"/>
</dbReference>
<evidence type="ECO:0000313" key="4">
    <source>
        <dbReference type="Proteomes" id="UP000238479"/>
    </source>
</evidence>
<dbReference type="GO" id="GO:0005737">
    <property type="term" value="C:cytoplasm"/>
    <property type="evidence" value="ECO:0007669"/>
    <property type="project" value="TreeGrafter"/>
</dbReference>
<feature type="compositionally biased region" description="Polar residues" evidence="2">
    <location>
        <begin position="54"/>
        <end position="63"/>
    </location>
</feature>
<evidence type="ECO:0000256" key="2">
    <source>
        <dbReference type="SAM" id="MobiDB-lite"/>
    </source>
</evidence>
<evidence type="ECO:0000313" key="3">
    <source>
        <dbReference type="EMBL" id="PRQ28159.1"/>
    </source>
</evidence>
<gene>
    <name evidence="3" type="ORF">RchiOBHm_Chr5g0000021</name>
</gene>
<evidence type="ECO:0000256" key="1">
    <source>
        <dbReference type="ARBA" id="ARBA00010016"/>
    </source>
</evidence>
<dbReference type="Pfam" id="PF04484">
    <property type="entry name" value="QWRF"/>
    <property type="match status" value="1"/>
</dbReference>
<feature type="region of interest" description="Disordered" evidence="2">
    <location>
        <begin position="1"/>
        <end position="114"/>
    </location>
</feature>
<feature type="compositionally biased region" description="Polar residues" evidence="2">
    <location>
        <begin position="185"/>
        <end position="199"/>
    </location>
</feature>
<dbReference type="AlphaFoldDB" id="A0A2P6Q1Z5"/>
<accession>A0A2P6Q1Z5</accession>
<dbReference type="PANTHER" id="PTHR31807:SF6">
    <property type="entry name" value="PROTEIN ENDOSPERM DEFECTIVE 1-RELATED"/>
    <property type="match status" value="1"/>
</dbReference>
<dbReference type="OrthoDB" id="542108at2759"/>
<dbReference type="GO" id="GO:0005880">
    <property type="term" value="C:nuclear microtubule"/>
    <property type="evidence" value="ECO:0007669"/>
    <property type="project" value="TreeGrafter"/>
</dbReference>
<feature type="compositionally biased region" description="Basic and acidic residues" evidence="2">
    <location>
        <begin position="81"/>
        <end position="97"/>
    </location>
</feature>
<protein>
    <submittedName>
        <fullName evidence="3">Putative QWRF family protein</fullName>
    </submittedName>
</protein>
<proteinExistence type="inferred from homology"/>
<dbReference type="Gramene" id="PRQ28159">
    <property type="protein sequence ID" value="PRQ28159"/>
    <property type="gene ID" value="RchiOBHm_Chr5g0000021"/>
</dbReference>
<organism evidence="3 4">
    <name type="scientific">Rosa chinensis</name>
    <name type="common">China rose</name>
    <dbReference type="NCBI Taxonomy" id="74649"/>
    <lineage>
        <taxon>Eukaryota</taxon>
        <taxon>Viridiplantae</taxon>
        <taxon>Streptophyta</taxon>
        <taxon>Embryophyta</taxon>
        <taxon>Tracheophyta</taxon>
        <taxon>Spermatophyta</taxon>
        <taxon>Magnoliopsida</taxon>
        <taxon>eudicotyledons</taxon>
        <taxon>Gunneridae</taxon>
        <taxon>Pentapetalae</taxon>
        <taxon>rosids</taxon>
        <taxon>fabids</taxon>
        <taxon>Rosales</taxon>
        <taxon>Rosaceae</taxon>
        <taxon>Rosoideae</taxon>
        <taxon>Rosoideae incertae sedis</taxon>
        <taxon>Rosa</taxon>
    </lineage>
</organism>
<feature type="region of interest" description="Disordered" evidence="2">
    <location>
        <begin position="167"/>
        <end position="199"/>
    </location>
</feature>
<dbReference type="OMA" id="LQMREYS"/>
<keyword evidence="4" id="KW-1185">Reference proteome</keyword>
<dbReference type="PANTHER" id="PTHR31807">
    <property type="entry name" value="AUGMIN FAMILY MEMBER"/>
    <property type="match status" value="1"/>
</dbReference>
<dbReference type="GO" id="GO:0008017">
    <property type="term" value="F:microtubule binding"/>
    <property type="evidence" value="ECO:0007669"/>
    <property type="project" value="TreeGrafter"/>
</dbReference>
<dbReference type="Proteomes" id="UP000238479">
    <property type="component" value="Chromosome 5"/>
</dbReference>